<protein>
    <recommendedName>
        <fullName evidence="1">DUF7832 domain-containing protein</fullName>
    </recommendedName>
</protein>
<dbReference type="RefSeq" id="WP_140926624.1">
    <property type="nucleotide sequence ID" value="NZ_VFSU01000011.1"/>
</dbReference>
<keyword evidence="3" id="KW-1185">Reference proteome</keyword>
<reference evidence="2 3" key="1">
    <citation type="submission" date="2019-06" db="EMBL/GenBank/DDBJ databases">
        <authorList>
            <person name="Lee I."/>
            <person name="Jang G.I."/>
            <person name="Hwang C.Y."/>
        </authorList>
    </citation>
    <scope>NUCLEOTIDE SEQUENCE [LARGE SCALE GENOMIC DNA]</scope>
    <source>
        <strain evidence="2 3">PAMC 28131</strain>
    </source>
</reference>
<sequence length="152" mass="16775">MILDDASWHSGGDFPDHLPPEAGGTHIGLFLAWMLLNGQGGESRADGFGELAQRTQTPGAWFMAHCDGKLTAEELSDEGNRFAAAYYLYDEEGHEDGEPSYLPDYAKSFTDAADAYSVPDTWASYERLAPLLAARFAMWQGRDRRKGQDDGH</sequence>
<name>A0A501XSJ9_9SPHN</name>
<dbReference type="OrthoDB" id="4827574at2"/>
<proteinExistence type="predicted"/>
<dbReference type="EMBL" id="VFSU01000011">
    <property type="protein sequence ID" value="TPE63648.1"/>
    <property type="molecule type" value="Genomic_DNA"/>
</dbReference>
<gene>
    <name evidence="2" type="ORF">FJQ54_01950</name>
</gene>
<evidence type="ECO:0000313" key="3">
    <source>
        <dbReference type="Proteomes" id="UP000319897"/>
    </source>
</evidence>
<feature type="domain" description="DUF7832" evidence="1">
    <location>
        <begin position="3"/>
        <end position="114"/>
    </location>
</feature>
<comment type="caution">
    <text evidence="2">The sequence shown here is derived from an EMBL/GenBank/DDBJ whole genome shotgun (WGS) entry which is preliminary data.</text>
</comment>
<dbReference type="InterPro" id="IPR057154">
    <property type="entry name" value="DUF7832"/>
</dbReference>
<organism evidence="2 3">
    <name type="scientific">Sandaracinobacter neustonicus</name>
    <dbReference type="NCBI Taxonomy" id="1715348"/>
    <lineage>
        <taxon>Bacteria</taxon>
        <taxon>Pseudomonadati</taxon>
        <taxon>Pseudomonadota</taxon>
        <taxon>Alphaproteobacteria</taxon>
        <taxon>Sphingomonadales</taxon>
        <taxon>Sphingosinicellaceae</taxon>
        <taxon>Sandaracinobacter</taxon>
    </lineage>
</organism>
<accession>A0A501XSJ9</accession>
<dbReference type="Pfam" id="PF25191">
    <property type="entry name" value="DUF7832"/>
    <property type="match status" value="1"/>
</dbReference>
<dbReference type="Proteomes" id="UP000319897">
    <property type="component" value="Unassembled WGS sequence"/>
</dbReference>
<evidence type="ECO:0000259" key="1">
    <source>
        <dbReference type="Pfam" id="PF25191"/>
    </source>
</evidence>
<evidence type="ECO:0000313" key="2">
    <source>
        <dbReference type="EMBL" id="TPE63648.1"/>
    </source>
</evidence>
<dbReference type="AlphaFoldDB" id="A0A501XSJ9"/>